<reference evidence="2" key="1">
    <citation type="journal article" date="2014" name="Int. J. Syst. Evol. Microbiol.">
        <title>Complete genome sequence of Corynebacterium casei LMG S-19264T (=DSM 44701T), isolated from a smear-ripened cheese.</title>
        <authorList>
            <consortium name="US DOE Joint Genome Institute (JGI-PGF)"/>
            <person name="Walter F."/>
            <person name="Albersmeier A."/>
            <person name="Kalinowski J."/>
            <person name="Ruckert C."/>
        </authorList>
    </citation>
    <scope>NUCLEOTIDE SEQUENCE</scope>
    <source>
        <strain evidence="2">KCTC 12870</strain>
    </source>
</reference>
<name>A0A8J3DEY2_9BACT</name>
<organism evidence="2 3">
    <name type="scientific">Cerasicoccus arenae</name>
    <dbReference type="NCBI Taxonomy" id="424488"/>
    <lineage>
        <taxon>Bacteria</taxon>
        <taxon>Pseudomonadati</taxon>
        <taxon>Verrucomicrobiota</taxon>
        <taxon>Opitutia</taxon>
        <taxon>Puniceicoccales</taxon>
        <taxon>Cerasicoccaceae</taxon>
        <taxon>Cerasicoccus</taxon>
    </lineage>
</organism>
<evidence type="ECO:0000313" key="3">
    <source>
        <dbReference type="Proteomes" id="UP000642829"/>
    </source>
</evidence>
<evidence type="ECO:0000256" key="1">
    <source>
        <dbReference type="SAM" id="MobiDB-lite"/>
    </source>
</evidence>
<evidence type="ECO:0000313" key="2">
    <source>
        <dbReference type="EMBL" id="GHC12945.1"/>
    </source>
</evidence>
<reference evidence="2" key="2">
    <citation type="submission" date="2020-09" db="EMBL/GenBank/DDBJ databases">
        <authorList>
            <person name="Sun Q."/>
            <person name="Kim S."/>
        </authorList>
    </citation>
    <scope>NUCLEOTIDE SEQUENCE</scope>
    <source>
        <strain evidence="2">KCTC 12870</strain>
    </source>
</reference>
<feature type="region of interest" description="Disordered" evidence="1">
    <location>
        <begin position="25"/>
        <end position="213"/>
    </location>
</feature>
<feature type="compositionally biased region" description="Pro residues" evidence="1">
    <location>
        <begin position="96"/>
        <end position="116"/>
    </location>
</feature>
<dbReference type="EMBL" id="BMXG01000030">
    <property type="protein sequence ID" value="GHC12945.1"/>
    <property type="molecule type" value="Genomic_DNA"/>
</dbReference>
<proteinExistence type="predicted"/>
<dbReference type="AlphaFoldDB" id="A0A8J3DEY2"/>
<sequence length="246" mass="28029">MDFSEIIVPIIVFIVWAVGQFFGKKEEKNQPTSPAQREAPPSQQNHPPPRHQQQHPREQQHPRHQQQPVSEDERTQRIQEEIRRKIAARREQSPQAPQPSPSGPPPVPSAPPPVPTQQPAYQQRKQIDYGRPGEQPQPSFYEAPPPQRNYEAEIAEQQRIVAATEQRAAEARAQAQAQMDRTYGLSSAKRRKPSRSSSTFTGGMSNRIKGRLRDPKAAREAFLYLEILGTPVGQREQGQMHPSWER</sequence>
<dbReference type="Proteomes" id="UP000642829">
    <property type="component" value="Unassembled WGS sequence"/>
</dbReference>
<keyword evidence="3" id="KW-1185">Reference proteome</keyword>
<protein>
    <submittedName>
        <fullName evidence="2">Uncharacterized protein</fullName>
    </submittedName>
</protein>
<accession>A0A8J3DEY2</accession>
<dbReference type="RefSeq" id="WP_189517304.1">
    <property type="nucleotide sequence ID" value="NZ_BMXG01000030.1"/>
</dbReference>
<comment type="caution">
    <text evidence="2">The sequence shown here is derived from an EMBL/GenBank/DDBJ whole genome shotgun (WGS) entry which is preliminary data.</text>
</comment>
<feature type="compositionally biased region" description="Low complexity" evidence="1">
    <location>
        <begin position="162"/>
        <end position="178"/>
    </location>
</feature>
<gene>
    <name evidence="2" type="ORF">GCM10007047_32900</name>
</gene>
<feature type="compositionally biased region" description="Basic and acidic residues" evidence="1">
    <location>
        <begin position="71"/>
        <end position="92"/>
    </location>
</feature>